<keyword evidence="1" id="KW-0472">Membrane</keyword>
<dbReference type="PANTHER" id="PTHR36927:SF1">
    <property type="entry name" value="MDO-LIKE PROTEIN"/>
    <property type="match status" value="1"/>
</dbReference>
<dbReference type="EMBL" id="SMAF01000001">
    <property type="protein sequence ID" value="TCT01257.1"/>
    <property type="molecule type" value="Genomic_DNA"/>
</dbReference>
<feature type="domain" description="Acyltransferase 3" evidence="2">
    <location>
        <begin position="8"/>
        <end position="356"/>
    </location>
</feature>
<feature type="transmembrane region" description="Helical" evidence="1">
    <location>
        <begin position="88"/>
        <end position="107"/>
    </location>
</feature>
<feature type="transmembrane region" description="Helical" evidence="1">
    <location>
        <begin position="272"/>
        <end position="294"/>
    </location>
</feature>
<keyword evidence="4" id="KW-1185">Reference proteome</keyword>
<dbReference type="AlphaFoldDB" id="A0A4S3L013"/>
<comment type="caution">
    <text evidence="3">The sequence shown here is derived from an EMBL/GenBank/DDBJ whole genome shotgun (WGS) entry which is preliminary data.</text>
</comment>
<feature type="transmembrane region" description="Helical" evidence="1">
    <location>
        <begin position="338"/>
        <end position="361"/>
    </location>
</feature>
<dbReference type="InterPro" id="IPR050623">
    <property type="entry name" value="Glucan_succinyl_AcylTrfase"/>
</dbReference>
<evidence type="ECO:0000313" key="4">
    <source>
        <dbReference type="Proteomes" id="UP000294599"/>
    </source>
</evidence>
<feature type="transmembrane region" description="Helical" evidence="1">
    <location>
        <begin position="314"/>
        <end position="332"/>
    </location>
</feature>
<evidence type="ECO:0000256" key="1">
    <source>
        <dbReference type="SAM" id="Phobius"/>
    </source>
</evidence>
<gene>
    <name evidence="3" type="ORF">EDC25_101115</name>
</gene>
<keyword evidence="1" id="KW-1133">Transmembrane helix</keyword>
<organism evidence="3 4">
    <name type="scientific">Pseudofulvimonas gallinarii</name>
    <dbReference type="NCBI Taxonomy" id="634155"/>
    <lineage>
        <taxon>Bacteria</taxon>
        <taxon>Pseudomonadati</taxon>
        <taxon>Pseudomonadota</taxon>
        <taxon>Gammaproteobacteria</taxon>
        <taxon>Lysobacterales</taxon>
        <taxon>Rhodanobacteraceae</taxon>
        <taxon>Pseudofulvimonas</taxon>
    </lineage>
</organism>
<evidence type="ECO:0000259" key="2">
    <source>
        <dbReference type="Pfam" id="PF01757"/>
    </source>
</evidence>
<dbReference type="GO" id="GO:0016747">
    <property type="term" value="F:acyltransferase activity, transferring groups other than amino-acyl groups"/>
    <property type="evidence" value="ECO:0007669"/>
    <property type="project" value="InterPro"/>
</dbReference>
<name>A0A4S3L013_9GAMM</name>
<protein>
    <submittedName>
        <fullName evidence="3">Glucan biosynthesis protein C</fullName>
    </submittedName>
</protein>
<dbReference type="Pfam" id="PF01757">
    <property type="entry name" value="Acyl_transf_3"/>
    <property type="match status" value="1"/>
</dbReference>
<feature type="transmembrane region" description="Helical" evidence="1">
    <location>
        <begin position="53"/>
        <end position="76"/>
    </location>
</feature>
<proteinExistence type="predicted"/>
<evidence type="ECO:0000313" key="3">
    <source>
        <dbReference type="EMBL" id="TCT01257.1"/>
    </source>
</evidence>
<dbReference type="OrthoDB" id="341887at2"/>
<reference evidence="3 4" key="1">
    <citation type="submission" date="2019-03" db="EMBL/GenBank/DDBJ databases">
        <title>Genomic Encyclopedia of Type Strains, Phase IV (KMG-IV): sequencing the most valuable type-strain genomes for metagenomic binning, comparative biology and taxonomic classification.</title>
        <authorList>
            <person name="Goeker M."/>
        </authorList>
    </citation>
    <scope>NUCLEOTIDE SEQUENCE [LARGE SCALE GENOMIC DNA]</scope>
    <source>
        <strain evidence="3 4">DSM 21944</strain>
    </source>
</reference>
<feature type="transmembrane region" description="Helical" evidence="1">
    <location>
        <begin position="175"/>
        <end position="196"/>
    </location>
</feature>
<keyword evidence="1" id="KW-0812">Transmembrane</keyword>
<feature type="transmembrane region" description="Helical" evidence="1">
    <location>
        <begin position="145"/>
        <end position="163"/>
    </location>
</feature>
<feature type="transmembrane region" description="Helical" evidence="1">
    <location>
        <begin position="241"/>
        <end position="260"/>
    </location>
</feature>
<dbReference type="InterPro" id="IPR002656">
    <property type="entry name" value="Acyl_transf_3_dom"/>
</dbReference>
<dbReference type="Proteomes" id="UP000294599">
    <property type="component" value="Unassembled WGS sequence"/>
</dbReference>
<accession>A0A4S3L013</accession>
<dbReference type="PANTHER" id="PTHR36927">
    <property type="entry name" value="BLR4337 PROTEIN"/>
    <property type="match status" value="1"/>
</dbReference>
<sequence length="388" mass="43079">MQSNQRLHSMDNLRALAMLAGVFFHAALAYSPIAQAFFPTADRSNSAWVDLPIWFLHLFRMPLFFVVAGFFTALQVQRKGIGGMLRSRWVRVGIPFLLFLPIVHMAISADTLHAARTVAHPSPLLGFIRDLLAMGPLPSMPPGTGHLWFLYYLLLFCVLTWVARALGPGGLMARLAAVPPLWLLVGMPLIVLPSLAAMPVPHPAPESLLPQFWAIGYFGAFFLLGAVIQQHPLLIERMQRHVVWLLPASLVLYATFVWILDGSGRVATLSAGHLFLAFLEATISVWMTVACVALGRMLLERSNRVMRYLAGASYWIYLAHLPVLLAIQYRLMDLPWHWSAKLALSIVATLALCVLAFELLVQRTVLRRLVGTSRHDNSPEGLVGFAPP</sequence>
<dbReference type="RefSeq" id="WP_123521824.1">
    <property type="nucleotide sequence ID" value="NZ_JBHLWF010000005.1"/>
</dbReference>
<feature type="transmembrane region" description="Helical" evidence="1">
    <location>
        <begin position="208"/>
        <end position="229"/>
    </location>
</feature>